<gene>
    <name evidence="1" type="ORF">EVAR_28474_1</name>
</gene>
<accession>A0A4C1V8I4</accession>
<name>A0A4C1V8I4_EUMVA</name>
<comment type="caution">
    <text evidence="1">The sequence shown here is derived from an EMBL/GenBank/DDBJ whole genome shotgun (WGS) entry which is preliminary data.</text>
</comment>
<protein>
    <submittedName>
        <fullName evidence="1">Uncharacterized protein</fullName>
    </submittedName>
</protein>
<sequence>MSELHAAPRRHPPRYDNVQIPVRESTLDFYRCLDLCRELEFSRIFEGVNELANHQRISGHCRSWTHDPIGVTSTLRASRIGIRYQVVGEGSMEERVGHRNSHSIDEMQQRNCHCLFIRFPCECASPHRSLVNCHLHEKGAGVTADILAPACGCTRATLCTAGVNRERYLSIAPILQTTWQRGFSCAFLGSSTVPFLLHFSSGSEECESNREFSLGAREQLSKRYKRKCIETQPRRTTAGRILTGVMVSLSVPGPARRAATQKPRGEYYGIASEWNFCCAVRRFTGLSSVYTTENMVRLVLFASQ</sequence>
<dbReference type="EMBL" id="BGZK01000297">
    <property type="protein sequence ID" value="GBP35009.1"/>
    <property type="molecule type" value="Genomic_DNA"/>
</dbReference>
<dbReference type="Proteomes" id="UP000299102">
    <property type="component" value="Unassembled WGS sequence"/>
</dbReference>
<evidence type="ECO:0000313" key="1">
    <source>
        <dbReference type="EMBL" id="GBP35009.1"/>
    </source>
</evidence>
<proteinExistence type="predicted"/>
<evidence type="ECO:0000313" key="2">
    <source>
        <dbReference type="Proteomes" id="UP000299102"/>
    </source>
</evidence>
<dbReference type="AlphaFoldDB" id="A0A4C1V8I4"/>
<reference evidence="1 2" key="1">
    <citation type="journal article" date="2019" name="Commun. Biol.">
        <title>The bagworm genome reveals a unique fibroin gene that provides high tensile strength.</title>
        <authorList>
            <person name="Kono N."/>
            <person name="Nakamura H."/>
            <person name="Ohtoshi R."/>
            <person name="Tomita M."/>
            <person name="Numata K."/>
            <person name="Arakawa K."/>
        </authorList>
    </citation>
    <scope>NUCLEOTIDE SEQUENCE [LARGE SCALE GENOMIC DNA]</scope>
</reference>
<keyword evidence="2" id="KW-1185">Reference proteome</keyword>
<organism evidence="1 2">
    <name type="scientific">Eumeta variegata</name>
    <name type="common">Bagworm moth</name>
    <name type="synonym">Eumeta japonica</name>
    <dbReference type="NCBI Taxonomy" id="151549"/>
    <lineage>
        <taxon>Eukaryota</taxon>
        <taxon>Metazoa</taxon>
        <taxon>Ecdysozoa</taxon>
        <taxon>Arthropoda</taxon>
        <taxon>Hexapoda</taxon>
        <taxon>Insecta</taxon>
        <taxon>Pterygota</taxon>
        <taxon>Neoptera</taxon>
        <taxon>Endopterygota</taxon>
        <taxon>Lepidoptera</taxon>
        <taxon>Glossata</taxon>
        <taxon>Ditrysia</taxon>
        <taxon>Tineoidea</taxon>
        <taxon>Psychidae</taxon>
        <taxon>Oiketicinae</taxon>
        <taxon>Eumeta</taxon>
    </lineage>
</organism>